<dbReference type="Pfam" id="PF02938">
    <property type="entry name" value="GAD"/>
    <property type="match status" value="1"/>
</dbReference>
<evidence type="ECO:0000256" key="3">
    <source>
        <dbReference type="ARBA" id="ARBA00022598"/>
    </source>
</evidence>
<dbReference type="PATRIC" id="fig|754476.3.peg.627"/>
<feature type="binding site" evidence="8">
    <location>
        <position position="485"/>
    </location>
    <ligand>
        <name>ATP</name>
        <dbReference type="ChEBI" id="CHEBI:30616"/>
    </ligand>
</feature>
<dbReference type="PRINTS" id="PR01042">
    <property type="entry name" value="TRNASYNTHASP"/>
</dbReference>
<dbReference type="NCBIfam" id="TIGR00459">
    <property type="entry name" value="aspS_bact"/>
    <property type="match status" value="1"/>
</dbReference>
<dbReference type="InterPro" id="IPR012340">
    <property type="entry name" value="NA-bd_OB-fold"/>
</dbReference>
<keyword evidence="2 8" id="KW-0963">Cytoplasm</keyword>
<dbReference type="SUPFAM" id="SSF50249">
    <property type="entry name" value="Nucleic acid-binding proteins"/>
    <property type="match status" value="1"/>
</dbReference>
<dbReference type="STRING" id="754476.Q7A_637"/>
<dbReference type="Pfam" id="PF00152">
    <property type="entry name" value="tRNA-synt_2"/>
    <property type="match status" value="1"/>
</dbReference>
<keyword evidence="10" id="KW-1185">Reference proteome</keyword>
<keyword evidence="7 8" id="KW-0030">Aminoacyl-tRNA synthetase</keyword>
<comment type="similarity">
    <text evidence="1 8">Belongs to the class-II aminoacyl-tRNA synthetase family. Type 1 subfamily.</text>
</comment>
<dbReference type="InterPro" id="IPR004524">
    <property type="entry name" value="Asp-tRNA-ligase_1"/>
</dbReference>
<dbReference type="Proteomes" id="UP000009144">
    <property type="component" value="Chromosome"/>
</dbReference>
<evidence type="ECO:0000313" key="9">
    <source>
        <dbReference type="EMBL" id="AFI83483.1"/>
    </source>
</evidence>
<evidence type="ECO:0000256" key="6">
    <source>
        <dbReference type="ARBA" id="ARBA00022917"/>
    </source>
</evidence>
<feature type="binding site" evidence="8">
    <location>
        <begin position="219"/>
        <end position="221"/>
    </location>
    <ligand>
        <name>ATP</name>
        <dbReference type="ChEBI" id="CHEBI:30616"/>
    </ligand>
</feature>
<dbReference type="InterPro" id="IPR045864">
    <property type="entry name" value="aa-tRNA-synth_II/BPL/LPL"/>
</dbReference>
<evidence type="ECO:0000256" key="1">
    <source>
        <dbReference type="ARBA" id="ARBA00006303"/>
    </source>
</evidence>
<dbReference type="AlphaFoldDB" id="I1XGG4"/>
<comment type="catalytic activity">
    <reaction evidence="8">
        <text>tRNA(Asx) + L-aspartate + ATP = L-aspartyl-tRNA(Asx) + AMP + diphosphate</text>
        <dbReference type="Rhea" id="RHEA:18349"/>
        <dbReference type="Rhea" id="RHEA-COMP:9710"/>
        <dbReference type="Rhea" id="RHEA-COMP:9711"/>
        <dbReference type="ChEBI" id="CHEBI:29991"/>
        <dbReference type="ChEBI" id="CHEBI:30616"/>
        <dbReference type="ChEBI" id="CHEBI:33019"/>
        <dbReference type="ChEBI" id="CHEBI:78442"/>
        <dbReference type="ChEBI" id="CHEBI:78516"/>
        <dbReference type="ChEBI" id="CHEBI:456215"/>
        <dbReference type="EC" id="6.1.1.23"/>
    </reaction>
</comment>
<organism evidence="9 10">
    <name type="scientific">Methylophaga nitratireducenticrescens</name>
    <dbReference type="NCBI Taxonomy" id="754476"/>
    <lineage>
        <taxon>Bacteria</taxon>
        <taxon>Pseudomonadati</taxon>
        <taxon>Pseudomonadota</taxon>
        <taxon>Gammaproteobacteria</taxon>
        <taxon>Thiotrichales</taxon>
        <taxon>Piscirickettsiaceae</taxon>
        <taxon>Methylophaga</taxon>
    </lineage>
</organism>
<dbReference type="PANTHER" id="PTHR22594:SF5">
    <property type="entry name" value="ASPARTATE--TRNA LIGASE, MITOCHONDRIAL"/>
    <property type="match status" value="1"/>
</dbReference>
<reference evidence="9 10" key="1">
    <citation type="journal article" date="2012" name="J. Bacteriol.">
        <title>Complete genome sequences of Methylophaga sp. strain JAM1 and Methylophaga sp. strain JAM7.</title>
        <authorList>
            <person name="Villeneuve C."/>
            <person name="Martineau C."/>
            <person name="Mauffrey F."/>
            <person name="Villemur R."/>
        </authorList>
    </citation>
    <scope>NUCLEOTIDE SEQUENCE [LARGE SCALE GENOMIC DNA]</scope>
    <source>
        <strain evidence="9 10">JAM1</strain>
    </source>
</reference>
<dbReference type="SUPFAM" id="SSF55681">
    <property type="entry name" value="Class II aaRS and biotin synthetases"/>
    <property type="match status" value="1"/>
</dbReference>
<reference evidence="9 10" key="2">
    <citation type="journal article" date="2013" name="Int. J. Syst. Evol. Microbiol.">
        <title>Methylophaga nitratireducenticrescens sp. nov. and Methylophaga frappieri sp. nov., isolated from the biofilm of the methanol-fed denitrification system treating the seawater at the Montreal Biodome.</title>
        <authorList>
            <person name="Villeneuve C."/>
            <person name="Martineau C."/>
            <person name="Mauffrey F."/>
            <person name="Villemur R."/>
        </authorList>
    </citation>
    <scope>NUCLEOTIDE SEQUENCE [LARGE SCALE GENOMIC DNA]</scope>
    <source>
        <strain evidence="9 10">JAM1</strain>
    </source>
</reference>
<keyword evidence="6 8" id="KW-0648">Protein biosynthesis</keyword>
<dbReference type="HOGENOM" id="CLU_014330_3_2_6"/>
<dbReference type="NCBIfam" id="NF001750">
    <property type="entry name" value="PRK00476.1"/>
    <property type="match status" value="1"/>
</dbReference>
<dbReference type="InterPro" id="IPR029351">
    <property type="entry name" value="GAD_dom"/>
</dbReference>
<evidence type="ECO:0000256" key="7">
    <source>
        <dbReference type="ARBA" id="ARBA00023146"/>
    </source>
</evidence>
<dbReference type="InterPro" id="IPR004115">
    <property type="entry name" value="GAD-like_sf"/>
</dbReference>
<dbReference type="PROSITE" id="PS50862">
    <property type="entry name" value="AA_TRNA_LIGASE_II"/>
    <property type="match status" value="1"/>
</dbReference>
<keyword evidence="5 8" id="KW-0067">ATP-binding</keyword>
<keyword evidence="4 8" id="KW-0547">Nucleotide-binding</keyword>
<feature type="binding site" evidence="8">
    <location>
        <position position="219"/>
    </location>
    <ligand>
        <name>L-aspartate</name>
        <dbReference type="ChEBI" id="CHEBI:29991"/>
    </ligand>
</feature>
<dbReference type="EMBL" id="CP003390">
    <property type="protein sequence ID" value="AFI83483.1"/>
    <property type="molecule type" value="Genomic_DNA"/>
</dbReference>
<sequence length="592" mass="66993">MRSHYCGDVNESLIEQTVKVAGWMHRRRDHGGVIFIDLRDREGLVQIVCNPEDAESFAVAEKVRSEYVLQIEGVVNPRPAGSENTDLKSGKIEIIAKRVTILNSSETPPFPLTEQAEVNEDIRLRHRYIDLRRPEMLQKLRFRSQIIRQLRQYLDNHGFMDIETPILTKATPEGARDYLVPSRTHPGDFFALPQSPQLFKQLLMVAGMDRYYQVVRCFRDEDLRADRQPEFTQLDIETSFVEEEDLMQLMEEMIRDLFANVLEQPLPNPFPRMTYADAMDRYGSDKPDLRIPLELVDVSDLMQGVDFKVFSAPANDENGRVAALRLPGGNSLSRKEIDDYTKFVSIYGAKGLAYIKVNDLAAGREGLQSPILKFLPDNVVDAILQRTAAETGDLVFFGADKASVVNESLGALRVKIGHDLDMVEHGWRPLWVVEFPMFEWDDKTQRWYALHHPFTAPRESDIDLLSNDPGKCLSRAYDMVLNGTELGGGSIRIHKTDVQQKVFEMLGIPAEEAEEKFGFLLQALKYGCPPHGGLAFGLDRLAMLMTGSASIRDVMAFPKTQSAACLLTNAPSHVSDEQLKELNIRLRRVPTA</sequence>
<name>I1XGG4_METNJ</name>
<dbReference type="GO" id="GO:0005524">
    <property type="term" value="F:ATP binding"/>
    <property type="evidence" value="ECO:0007669"/>
    <property type="project" value="UniProtKB-UniRule"/>
</dbReference>
<evidence type="ECO:0000256" key="8">
    <source>
        <dbReference type="HAMAP-Rule" id="MF_00044"/>
    </source>
</evidence>
<feature type="site" description="Important for tRNA non-discrimination" evidence="8">
    <location>
        <position position="81"/>
    </location>
</feature>
<dbReference type="GO" id="GO:0050560">
    <property type="term" value="F:aspartate-tRNA(Asn) ligase activity"/>
    <property type="evidence" value="ECO:0007669"/>
    <property type="project" value="UniProtKB-EC"/>
</dbReference>
<dbReference type="Gene3D" id="3.30.930.10">
    <property type="entry name" value="Bira Bifunctional Protein, Domain 2"/>
    <property type="match status" value="1"/>
</dbReference>
<dbReference type="KEGG" id="mej:Q7A_637"/>
<protein>
    <recommendedName>
        <fullName evidence="8">Aspartate--tRNA(Asp/Asn) ligase</fullName>
        <ecNumber evidence="8">6.1.1.23</ecNumber>
    </recommendedName>
    <alternativeName>
        <fullName evidence="8">Aspartyl-tRNA synthetase</fullName>
        <shortName evidence="8">AspRS</shortName>
    </alternativeName>
    <alternativeName>
        <fullName evidence="8">Non-discriminating aspartyl-tRNA synthetase</fullName>
        <shortName evidence="8">ND-AspRS</shortName>
    </alternativeName>
</protein>
<feature type="binding site" evidence="8">
    <location>
        <begin position="537"/>
        <end position="540"/>
    </location>
    <ligand>
        <name>ATP</name>
        <dbReference type="ChEBI" id="CHEBI:30616"/>
    </ligand>
</feature>
<dbReference type="CDD" id="cd00777">
    <property type="entry name" value="AspRS_core"/>
    <property type="match status" value="1"/>
</dbReference>
<dbReference type="eggNOG" id="COG0173">
    <property type="taxonomic scope" value="Bacteria"/>
</dbReference>
<feature type="binding site" evidence="8">
    <location>
        <position position="492"/>
    </location>
    <ligand>
        <name>L-aspartate</name>
        <dbReference type="ChEBI" id="CHEBI:29991"/>
    </ligand>
</feature>
<evidence type="ECO:0000256" key="5">
    <source>
        <dbReference type="ARBA" id="ARBA00022840"/>
    </source>
</evidence>
<feature type="region of interest" description="Aspartate" evidence="8">
    <location>
        <begin position="197"/>
        <end position="200"/>
    </location>
</feature>
<feature type="binding site" evidence="8">
    <location>
        <position position="451"/>
    </location>
    <ligand>
        <name>L-aspartate</name>
        <dbReference type="ChEBI" id="CHEBI:29991"/>
    </ligand>
</feature>
<dbReference type="Gene3D" id="3.30.1360.30">
    <property type="entry name" value="GAD-like domain"/>
    <property type="match status" value="1"/>
</dbReference>
<accession>I1XGG4</accession>
<keyword evidence="3 8" id="KW-0436">Ligase</keyword>
<dbReference type="GO" id="GO:0006422">
    <property type="term" value="P:aspartyl-tRNA aminoacylation"/>
    <property type="evidence" value="ECO:0007669"/>
    <property type="project" value="UniProtKB-UniRule"/>
</dbReference>
<feature type="site" description="Important for tRNA non-discrimination" evidence="8">
    <location>
        <position position="30"/>
    </location>
</feature>
<proteinExistence type="inferred from homology"/>
<dbReference type="CDD" id="cd04317">
    <property type="entry name" value="EcAspRS_like_N"/>
    <property type="match status" value="1"/>
</dbReference>
<dbReference type="HAMAP" id="MF_00044">
    <property type="entry name" value="Asp_tRNA_synth_type1"/>
    <property type="match status" value="1"/>
</dbReference>
<dbReference type="InterPro" id="IPR047090">
    <property type="entry name" value="AspRS_core"/>
</dbReference>
<dbReference type="GO" id="GO:0003676">
    <property type="term" value="F:nucleic acid binding"/>
    <property type="evidence" value="ECO:0007669"/>
    <property type="project" value="InterPro"/>
</dbReference>
<dbReference type="RefSeq" id="WP_014705858.1">
    <property type="nucleotide sequence ID" value="NC_017857.3"/>
</dbReference>
<dbReference type="GO" id="GO:0005737">
    <property type="term" value="C:cytoplasm"/>
    <property type="evidence" value="ECO:0007669"/>
    <property type="project" value="UniProtKB-SubCell"/>
</dbReference>
<dbReference type="InterPro" id="IPR006195">
    <property type="entry name" value="aa-tRNA-synth_II"/>
</dbReference>
<dbReference type="PANTHER" id="PTHR22594">
    <property type="entry name" value="ASPARTYL/LYSYL-TRNA SYNTHETASE"/>
    <property type="match status" value="1"/>
</dbReference>
<evidence type="ECO:0000256" key="2">
    <source>
        <dbReference type="ARBA" id="ARBA00022490"/>
    </source>
</evidence>
<dbReference type="GO" id="GO:0004815">
    <property type="term" value="F:aspartate-tRNA ligase activity"/>
    <property type="evidence" value="ECO:0007669"/>
    <property type="project" value="UniProtKB-UniRule"/>
</dbReference>
<evidence type="ECO:0000313" key="10">
    <source>
        <dbReference type="Proteomes" id="UP000009144"/>
    </source>
</evidence>
<evidence type="ECO:0000256" key="4">
    <source>
        <dbReference type="ARBA" id="ARBA00022741"/>
    </source>
</evidence>
<dbReference type="InterPro" id="IPR002312">
    <property type="entry name" value="Asp/Asn-tRNA-synth_IIb"/>
</dbReference>
<feature type="binding site" evidence="8">
    <location>
        <position position="228"/>
    </location>
    <ligand>
        <name>ATP</name>
        <dbReference type="ChEBI" id="CHEBI:30616"/>
    </ligand>
</feature>
<dbReference type="Gene3D" id="2.40.50.140">
    <property type="entry name" value="Nucleic acid-binding proteins"/>
    <property type="match status" value="1"/>
</dbReference>
<comment type="function">
    <text evidence="8">Aspartyl-tRNA synthetase with relaxed tRNA specificity since it is able to aspartylate not only its cognate tRNA(Asp) but also tRNA(Asn). Reaction proceeds in two steps: L-aspartate is first activated by ATP to form Asp-AMP and then transferred to the acceptor end of tRNA(Asp/Asn).</text>
</comment>
<dbReference type="SUPFAM" id="SSF55261">
    <property type="entry name" value="GAD domain-like"/>
    <property type="match status" value="1"/>
</dbReference>
<comment type="subcellular location">
    <subcellularLocation>
        <location evidence="8">Cytoplasm</location>
    </subcellularLocation>
</comment>
<dbReference type="OrthoDB" id="9802326at2"/>
<dbReference type="InterPro" id="IPR004364">
    <property type="entry name" value="Aa-tRNA-synt_II"/>
</dbReference>
<dbReference type="InterPro" id="IPR047089">
    <property type="entry name" value="Asp-tRNA-ligase_1_N"/>
</dbReference>
<gene>
    <name evidence="8" type="primary">aspS</name>
    <name evidence="9" type="ordered locus">Q7A_637</name>
</gene>
<dbReference type="InterPro" id="IPR004365">
    <property type="entry name" value="NA-bd_OB_tRNA"/>
</dbReference>
<dbReference type="EC" id="6.1.1.23" evidence="8"/>
<comment type="subunit">
    <text evidence="8">Homodimer.</text>
</comment>
<dbReference type="Pfam" id="PF01336">
    <property type="entry name" value="tRNA_anti-codon"/>
    <property type="match status" value="1"/>
</dbReference>
<feature type="binding site" evidence="8">
    <location>
        <position position="173"/>
    </location>
    <ligand>
        <name>L-aspartate</name>
        <dbReference type="ChEBI" id="CHEBI:29991"/>
    </ligand>
</feature>